<evidence type="ECO:0000313" key="3">
    <source>
        <dbReference type="Proteomes" id="UP000253741"/>
    </source>
</evidence>
<proteinExistence type="predicted"/>
<sequence>MGLRAAPARPSPTAECDGRGNRAGRSGNVTRPRARRHRCQRRHFDLVVTLGERVAFPASLLDRLPRLRPTPPRLTPARKTARGGVRGPVRVGVVGSEGREAPLSGCAVGALRSGR</sequence>
<gene>
    <name evidence="2" type="ORF">DVH02_27250</name>
</gene>
<reference evidence="2 3" key="1">
    <citation type="submission" date="2018-07" db="EMBL/GenBank/DDBJ databases">
        <title>Streptomyces species from bats.</title>
        <authorList>
            <person name="Dunlap C."/>
        </authorList>
    </citation>
    <scope>NUCLEOTIDE SEQUENCE [LARGE SCALE GENOMIC DNA]</scope>
    <source>
        <strain evidence="2 3">AC230</strain>
    </source>
</reference>
<protein>
    <submittedName>
        <fullName evidence="2">Uncharacterized protein</fullName>
    </submittedName>
</protein>
<evidence type="ECO:0000256" key="1">
    <source>
        <dbReference type="SAM" id="MobiDB-lite"/>
    </source>
</evidence>
<dbReference type="EMBL" id="QQNA01000252">
    <property type="protein sequence ID" value="RDG35050.1"/>
    <property type="molecule type" value="Genomic_DNA"/>
</dbReference>
<feature type="region of interest" description="Disordered" evidence="1">
    <location>
        <begin position="64"/>
        <end position="89"/>
    </location>
</feature>
<comment type="caution">
    <text evidence="2">The sequence shown here is derived from an EMBL/GenBank/DDBJ whole genome shotgun (WGS) entry which is preliminary data.</text>
</comment>
<feature type="region of interest" description="Disordered" evidence="1">
    <location>
        <begin position="1"/>
        <end position="36"/>
    </location>
</feature>
<name>A0A370AZP3_9ACTN</name>
<organism evidence="2 3">
    <name type="scientific">Streptomyces corynorhini</name>
    <dbReference type="NCBI Taxonomy" id="2282652"/>
    <lineage>
        <taxon>Bacteria</taxon>
        <taxon>Bacillati</taxon>
        <taxon>Actinomycetota</taxon>
        <taxon>Actinomycetes</taxon>
        <taxon>Kitasatosporales</taxon>
        <taxon>Streptomycetaceae</taxon>
        <taxon>Streptomyces</taxon>
    </lineage>
</organism>
<dbReference type="Proteomes" id="UP000253741">
    <property type="component" value="Unassembled WGS sequence"/>
</dbReference>
<evidence type="ECO:0000313" key="2">
    <source>
        <dbReference type="EMBL" id="RDG35050.1"/>
    </source>
</evidence>
<keyword evidence="3" id="KW-1185">Reference proteome</keyword>
<dbReference type="AlphaFoldDB" id="A0A370AZP3"/>
<accession>A0A370AZP3</accession>